<name>A0A2U3ENJ5_PURLI</name>
<dbReference type="AlphaFoldDB" id="A0A2U3ENJ5"/>
<gene>
    <name evidence="3" type="ORF">PCL_03269</name>
</gene>
<evidence type="ECO:0000256" key="1">
    <source>
        <dbReference type="SAM" id="MobiDB-lite"/>
    </source>
</evidence>
<proteinExistence type="predicted"/>
<comment type="caution">
    <text evidence="3">The sequence shown here is derived from an EMBL/GenBank/DDBJ whole genome shotgun (WGS) entry which is preliminary data.</text>
</comment>
<reference evidence="3 4" key="1">
    <citation type="journal article" date="2016" name="Front. Microbiol.">
        <title>Genome and transcriptome sequences reveal the specific parasitism of the nematophagous Purpureocillium lilacinum 36-1.</title>
        <authorList>
            <person name="Xie J."/>
            <person name="Li S."/>
            <person name="Mo C."/>
            <person name="Xiao X."/>
            <person name="Peng D."/>
            <person name="Wang G."/>
            <person name="Xiao Y."/>
        </authorList>
    </citation>
    <scope>NUCLEOTIDE SEQUENCE [LARGE SCALE GENOMIC DNA]</scope>
    <source>
        <strain evidence="3 4">36-1</strain>
    </source>
</reference>
<feature type="region of interest" description="Disordered" evidence="1">
    <location>
        <begin position="14"/>
        <end position="310"/>
    </location>
</feature>
<dbReference type="InterPro" id="IPR027417">
    <property type="entry name" value="P-loop_NTPase"/>
</dbReference>
<organism evidence="3 4">
    <name type="scientific">Purpureocillium lilacinum</name>
    <name type="common">Paecilomyces lilacinus</name>
    <dbReference type="NCBI Taxonomy" id="33203"/>
    <lineage>
        <taxon>Eukaryota</taxon>
        <taxon>Fungi</taxon>
        <taxon>Dikarya</taxon>
        <taxon>Ascomycota</taxon>
        <taxon>Pezizomycotina</taxon>
        <taxon>Sordariomycetes</taxon>
        <taxon>Hypocreomycetidae</taxon>
        <taxon>Hypocreales</taxon>
        <taxon>Ophiocordycipitaceae</taxon>
        <taxon>Purpureocillium</taxon>
    </lineage>
</organism>
<dbReference type="Proteomes" id="UP000245956">
    <property type="component" value="Unassembled WGS sequence"/>
</dbReference>
<dbReference type="Gene3D" id="3.40.50.300">
    <property type="entry name" value="P-loop containing nucleotide triphosphate hydrolases"/>
    <property type="match status" value="1"/>
</dbReference>
<feature type="compositionally biased region" description="Low complexity" evidence="1">
    <location>
        <begin position="157"/>
        <end position="167"/>
    </location>
</feature>
<feature type="compositionally biased region" description="Polar residues" evidence="1">
    <location>
        <begin position="298"/>
        <end position="308"/>
    </location>
</feature>
<dbReference type="GO" id="GO:0005634">
    <property type="term" value="C:nucleus"/>
    <property type="evidence" value="ECO:0007669"/>
    <property type="project" value="TreeGrafter"/>
</dbReference>
<dbReference type="SUPFAM" id="SSF52540">
    <property type="entry name" value="P-loop containing nucleoside triphosphate hydrolases"/>
    <property type="match status" value="1"/>
</dbReference>
<feature type="compositionally biased region" description="Pro residues" evidence="1">
    <location>
        <begin position="122"/>
        <end position="137"/>
    </location>
</feature>
<evidence type="ECO:0000313" key="3">
    <source>
        <dbReference type="EMBL" id="PWI76075.1"/>
    </source>
</evidence>
<feature type="compositionally biased region" description="Basic and acidic residues" evidence="1">
    <location>
        <begin position="519"/>
        <end position="531"/>
    </location>
</feature>
<protein>
    <submittedName>
        <fullName evidence="3">ATPase, AAA family protein</fullName>
    </submittedName>
</protein>
<dbReference type="PANTHER" id="PTHR23389">
    <property type="entry name" value="CHROMOSOME TRANSMISSION FIDELITY FACTOR 18"/>
    <property type="match status" value="1"/>
</dbReference>
<sequence>MSMGPVLVATMVQGGVGERPPEKVHPFFTKATGGDPSLAPCAESLTPSSHANADETKVDDTPIEDGRRPKRRKTETSSGQADAEPKPPNRRRRNGAAGATSMDGGIVGHLTRLQPDTATAPSVPPEPASHVPTPPPSDTLNKQLSQGSDTQPRASTPAVAAVQAPAKKVLKFNPKTGTLGSPPKPKPNKSPSLIVRMPYGRDERSRKDIGDRITQILDGKLQIPTTPTKRRAKRGTGAIEAPPSQQPSAQKSTHPFFRGKAQKGTCQNEGTEVTKKSPARKNSVFMSTPVSPRKPRNPFTSSKPTNVPQFGIRSMGTKIPGAMHPLWPPAGMSHVRGLDTSDNTIAVTQHEEGGSRKSKGHVTAVTTPESVLAHLMARIDLDSVRRDLPADEDSFTPAPAELRLPERRFESGRKLQARVRKQLARSTLAALADADRPDRDELANDQPVILHPAIRRHYHSLKTHLSAFDKSTCESLAWTQKYAPAAAEEVLQSGKETGLLKQWLVAMKVQAVETGGDANGDKSKSKTDTAPKKKRRKNKLDDFVVDSGDEESDLDELTECDEDENFVAPTLQKRSVVRSGDVSTKDPGKLKNAIVISGPHGCGKTAAVYAVAKQLDFEIFEINSSSRRSGKDILERVGDMTRNHLVQQHKAQPAMSGEASEGLNDKQESGKQGMMTSFFKPKPATTGKQQVKKQSKDKVEQSSKPAAPKAQKQSLILLEEADVLYEEDKQFWTTLLTLMSQSKRPFIITCNDESLIPLQSLNLHGIFRFSAPPTGAAVDVCLLIAANEGHCLARSAVESLYQSRGEDLRATITELNYWCQLGVGDRKGGFDWFYPRWPRGSDLDERGEVVRVVSEGTYLHGMGWIVRDMVAATPQKLLAEEEILRQSWDSWQLEMGDWFASLNMDSPARELSQSNERSRQRLAALTAYDDLCAALSDADTCSAGAFGTVLQEHIDPTLPELTNAVKDDFIIGRSLLEADPAAPSACPRTDISLALQSLARQTLHSFVKGSCDASWLRPVDEGAAVSILDASFSSRRRALTRMDMAHAFDPIAVSPKAQPTAHLDPSVFDRTMQLITLDVAPWVRGIVAFDHQLMQERLKLSSLLSEGGKRKRMRTTRSAYSALEGGERRLTRKEKYFGGSLTTGLVMRTGAASFQGCLARAGEGERRGRDGHEQPGICRVAMTAQGAVYERNGCYIEHKYEELQAMLHIMYKSRLGVYA</sequence>
<dbReference type="GO" id="GO:0005524">
    <property type="term" value="F:ATP binding"/>
    <property type="evidence" value="ECO:0007669"/>
    <property type="project" value="InterPro"/>
</dbReference>
<dbReference type="GO" id="GO:0003677">
    <property type="term" value="F:DNA binding"/>
    <property type="evidence" value="ECO:0007669"/>
    <property type="project" value="TreeGrafter"/>
</dbReference>
<dbReference type="InterPro" id="IPR003593">
    <property type="entry name" value="AAA+_ATPase"/>
</dbReference>
<dbReference type="EMBL" id="LCWV01000001">
    <property type="protein sequence ID" value="PWI76075.1"/>
    <property type="molecule type" value="Genomic_DNA"/>
</dbReference>
<dbReference type="InterPro" id="IPR003959">
    <property type="entry name" value="ATPase_AAA_core"/>
</dbReference>
<feature type="compositionally biased region" description="Basic and acidic residues" evidence="1">
    <location>
        <begin position="52"/>
        <end position="67"/>
    </location>
</feature>
<feature type="region of interest" description="Disordered" evidence="1">
    <location>
        <begin position="515"/>
        <end position="545"/>
    </location>
</feature>
<feature type="domain" description="AAA+ ATPase" evidence="2">
    <location>
        <begin position="590"/>
        <end position="777"/>
    </location>
</feature>
<dbReference type="SMART" id="SM00382">
    <property type="entry name" value="AAA"/>
    <property type="match status" value="1"/>
</dbReference>
<dbReference type="PANTHER" id="PTHR23389:SF21">
    <property type="entry name" value="ATPASE FAMILY AAA DOMAIN-CONTAINING PROTEIN 5"/>
    <property type="match status" value="1"/>
</dbReference>
<evidence type="ECO:0000259" key="2">
    <source>
        <dbReference type="SMART" id="SM00382"/>
    </source>
</evidence>
<feature type="region of interest" description="Disordered" evidence="1">
    <location>
        <begin position="648"/>
        <end position="711"/>
    </location>
</feature>
<evidence type="ECO:0000313" key="4">
    <source>
        <dbReference type="Proteomes" id="UP000245956"/>
    </source>
</evidence>
<accession>A0A2U3ENJ5</accession>
<dbReference type="GO" id="GO:0016887">
    <property type="term" value="F:ATP hydrolysis activity"/>
    <property type="evidence" value="ECO:0007669"/>
    <property type="project" value="InterPro"/>
</dbReference>
<feature type="compositionally biased region" description="Basic and acidic residues" evidence="1">
    <location>
        <begin position="199"/>
        <end position="211"/>
    </location>
</feature>
<feature type="compositionally biased region" description="Polar residues" evidence="1">
    <location>
        <begin position="138"/>
        <end position="154"/>
    </location>
</feature>
<dbReference type="Pfam" id="PF00004">
    <property type="entry name" value="AAA"/>
    <property type="match status" value="1"/>
</dbReference>